<dbReference type="Proteomes" id="UP000234190">
    <property type="component" value="Unassembled WGS sequence"/>
</dbReference>
<dbReference type="Pfam" id="PF13458">
    <property type="entry name" value="Peripla_BP_6"/>
    <property type="match status" value="1"/>
</dbReference>
<proteinExistence type="inferred from homology"/>
<organism evidence="5 6">
    <name type="scientific">Pollutimonas subterranea</name>
    <dbReference type="NCBI Taxonomy" id="2045210"/>
    <lineage>
        <taxon>Bacteria</taxon>
        <taxon>Pseudomonadati</taxon>
        <taxon>Pseudomonadota</taxon>
        <taxon>Betaproteobacteria</taxon>
        <taxon>Burkholderiales</taxon>
        <taxon>Alcaligenaceae</taxon>
        <taxon>Pollutimonas</taxon>
    </lineage>
</organism>
<keyword evidence="2 3" id="KW-0732">Signal</keyword>
<protein>
    <submittedName>
        <fullName evidence="5">ABC transporter permease</fullName>
    </submittedName>
</protein>
<dbReference type="EMBL" id="PDNW01000009">
    <property type="protein sequence ID" value="PLC49576.1"/>
    <property type="molecule type" value="Genomic_DNA"/>
</dbReference>
<feature type="chain" id="PRO_5014794748" evidence="3">
    <location>
        <begin position="24"/>
        <end position="404"/>
    </location>
</feature>
<dbReference type="InterPro" id="IPR028082">
    <property type="entry name" value="Peripla_BP_I"/>
</dbReference>
<dbReference type="AlphaFoldDB" id="A0A2N4U3I3"/>
<dbReference type="CDD" id="cd06327">
    <property type="entry name" value="PBP1_SBP-like"/>
    <property type="match status" value="1"/>
</dbReference>
<evidence type="ECO:0000256" key="2">
    <source>
        <dbReference type="ARBA" id="ARBA00022729"/>
    </source>
</evidence>
<evidence type="ECO:0000313" key="5">
    <source>
        <dbReference type="EMBL" id="PLC49576.1"/>
    </source>
</evidence>
<dbReference type="OrthoDB" id="8887944at2"/>
<comment type="similarity">
    <text evidence="1">Belongs to the leucine-binding protein family.</text>
</comment>
<sequence>MKHPFLWATVVGALAAMGSSASANTISDDTIRIGFITDMSGVYADYDGPGGAEAIRLAIADAGGAIDGKKIEFFVADHQNKADIASAKAREWFDSGKLDVLLGGTNSAASLAMSAVAAEKNKLFISTGAGSSALVNEHCSPFTIQYTYSTSALAAGTGAAVVKNGGKKWFFITTDYTFGHALEKETSEVVKKAGGEVAGTVRVPLGAADFSSFILQAQSSGAKILGLANAGGDFVNAVKTAADFGLNKTMNMVGLTVFMLDIHTLGLAATQGMYFTSPWYWNQSEEASKWSARMEEKIKRKPSYIQASDYSAVQAYLKGVAETKTDDGATIMKWFKANPVNDFFVKNGVVREDGRMMNAMTLLQVKTPAESSGPWDYHKTIDTLAPEALYGSLSESTCKFVAKS</sequence>
<accession>A0A2N4U3I3</accession>
<evidence type="ECO:0000259" key="4">
    <source>
        <dbReference type="Pfam" id="PF13458"/>
    </source>
</evidence>
<feature type="signal peptide" evidence="3">
    <location>
        <begin position="1"/>
        <end position="23"/>
    </location>
</feature>
<dbReference type="Gene3D" id="3.40.50.2300">
    <property type="match status" value="2"/>
</dbReference>
<evidence type="ECO:0000313" key="6">
    <source>
        <dbReference type="Proteomes" id="UP000234190"/>
    </source>
</evidence>
<dbReference type="InterPro" id="IPR051010">
    <property type="entry name" value="BCAA_transport"/>
</dbReference>
<name>A0A2N4U3I3_9BURK</name>
<keyword evidence="6" id="KW-1185">Reference proteome</keyword>
<dbReference type="SUPFAM" id="SSF53822">
    <property type="entry name" value="Periplasmic binding protein-like I"/>
    <property type="match status" value="1"/>
</dbReference>
<dbReference type="PANTHER" id="PTHR30483">
    <property type="entry name" value="LEUCINE-SPECIFIC-BINDING PROTEIN"/>
    <property type="match status" value="1"/>
</dbReference>
<feature type="domain" description="Leucine-binding protein" evidence="4">
    <location>
        <begin position="30"/>
        <end position="366"/>
    </location>
</feature>
<comment type="caution">
    <text evidence="5">The sequence shown here is derived from an EMBL/GenBank/DDBJ whole genome shotgun (WGS) entry which is preliminary data.</text>
</comment>
<dbReference type="PANTHER" id="PTHR30483:SF6">
    <property type="entry name" value="PERIPLASMIC BINDING PROTEIN OF ABC TRANSPORTER FOR NATURAL AMINO ACIDS"/>
    <property type="match status" value="1"/>
</dbReference>
<gene>
    <name evidence="5" type="ORF">CR159_11600</name>
</gene>
<dbReference type="InterPro" id="IPR028081">
    <property type="entry name" value="Leu-bd"/>
</dbReference>
<evidence type="ECO:0000256" key="3">
    <source>
        <dbReference type="SAM" id="SignalP"/>
    </source>
</evidence>
<evidence type="ECO:0000256" key="1">
    <source>
        <dbReference type="ARBA" id="ARBA00010062"/>
    </source>
</evidence>
<reference evidence="5 6" key="1">
    <citation type="submission" date="2017-10" db="EMBL/GenBank/DDBJ databases">
        <title>Two draft genome sequences of Pusillimonas sp. strains isolated from a nitrate- and radionuclide-contaminated groundwater in Russia.</title>
        <authorList>
            <person name="Grouzdev D.S."/>
            <person name="Tourova T.P."/>
            <person name="Goeva M.A."/>
            <person name="Babich T.L."/>
            <person name="Sokolova D.S."/>
            <person name="Abdullin R."/>
            <person name="Poltaraus A.B."/>
            <person name="Toshchakov S.V."/>
            <person name="Nazina T.N."/>
        </authorList>
    </citation>
    <scope>NUCLEOTIDE SEQUENCE [LARGE SCALE GENOMIC DNA]</scope>
    <source>
        <strain evidence="5 6">JR1/69-3-13</strain>
    </source>
</reference>